<dbReference type="EMBL" id="QHJS02000063">
    <property type="protein sequence ID" value="RRO14507.1"/>
    <property type="molecule type" value="Genomic_DNA"/>
</dbReference>
<accession>A0AA93AKV5</accession>
<dbReference type="PANTHER" id="PTHR12714">
    <property type="entry name" value="PROTEIN-S ISOPRENYLCYSTEINE O-METHYLTRANSFERASE"/>
    <property type="match status" value="1"/>
</dbReference>
<gene>
    <name evidence="7" type="ORF">DMB84_017415</name>
    <name evidence="6" type="ORF">DMB85_013885</name>
</gene>
<dbReference type="InterPro" id="IPR007269">
    <property type="entry name" value="ICMT_MeTrfase"/>
</dbReference>
<evidence type="ECO:0000313" key="9">
    <source>
        <dbReference type="Proteomes" id="UP000256817"/>
    </source>
</evidence>
<feature type="transmembrane region" description="Helical" evidence="5">
    <location>
        <begin position="59"/>
        <end position="78"/>
    </location>
</feature>
<feature type="transmembrane region" description="Helical" evidence="5">
    <location>
        <begin position="84"/>
        <end position="103"/>
    </location>
</feature>
<dbReference type="GO" id="GO:0004671">
    <property type="term" value="F:protein C-terminal S-isoprenylcysteine carboxyl O-methyltransferase activity"/>
    <property type="evidence" value="ECO:0007669"/>
    <property type="project" value="InterPro"/>
</dbReference>
<evidence type="ECO:0000256" key="1">
    <source>
        <dbReference type="ARBA" id="ARBA00004141"/>
    </source>
</evidence>
<dbReference type="Gene3D" id="1.20.120.1630">
    <property type="match status" value="1"/>
</dbReference>
<reference evidence="8 9" key="1">
    <citation type="submission" date="2018-11" db="EMBL/GenBank/DDBJ databases">
        <title>Draft genome sequences of proposed Pectobacterium aquaticum sp. nov. isolated in France from fresh water.</title>
        <authorList>
            <person name="Pedron J."/>
            <person name="Barny M.A."/>
        </authorList>
    </citation>
    <scope>NUCLEOTIDE SEQUENCE [LARGE SCALE GENOMIC DNA]</scope>
    <source>
        <strain evidence="7 8">A127-S21-F16</strain>
        <strain evidence="6 9">A35-S23-M15</strain>
    </source>
</reference>
<dbReference type="Proteomes" id="UP000256817">
    <property type="component" value="Unassembled WGS sequence"/>
</dbReference>
<evidence type="ECO:0000313" key="6">
    <source>
        <dbReference type="EMBL" id="RRO07134.1"/>
    </source>
</evidence>
<evidence type="ECO:0000256" key="4">
    <source>
        <dbReference type="ARBA" id="ARBA00023136"/>
    </source>
</evidence>
<sequence>MKKFRLSLLFAFILPLTFSLGLALYAGKNTLLYPVAFIAVLNEIFFLKEISDNRSRDKGMLSAVVISSTISVLMYFSSTVEPPLAMILTGCLLVLLGCVLRTWAKVTLGIHFSHTLRVLDGHKLINYGLFRFIRHPAYSGTILLMTGFGCFLHLDAALLCFFVFFILAMRRIENEEEMMKQSFGHQYSLYRKYSWKLFPFVI</sequence>
<keyword evidence="2 5" id="KW-0812">Transmembrane</keyword>
<keyword evidence="4 5" id="KW-0472">Membrane</keyword>
<protein>
    <submittedName>
        <fullName evidence="7">Isoprenylcysteine carboxylmethyltransferase family protein</fullName>
    </submittedName>
</protein>
<dbReference type="AlphaFoldDB" id="A0AA93AKV5"/>
<evidence type="ECO:0000313" key="7">
    <source>
        <dbReference type="EMBL" id="RRO14507.1"/>
    </source>
</evidence>
<evidence type="ECO:0000313" key="8">
    <source>
        <dbReference type="Proteomes" id="UP000256540"/>
    </source>
</evidence>
<evidence type="ECO:0000256" key="2">
    <source>
        <dbReference type="ARBA" id="ARBA00022692"/>
    </source>
</evidence>
<proteinExistence type="predicted"/>
<dbReference type="EMBL" id="QHJW02000035">
    <property type="protein sequence ID" value="RRO07134.1"/>
    <property type="molecule type" value="Genomic_DNA"/>
</dbReference>
<comment type="caution">
    <text evidence="7">The sequence shown here is derived from an EMBL/GenBank/DDBJ whole genome shotgun (WGS) entry which is preliminary data.</text>
</comment>
<feature type="transmembrane region" description="Helical" evidence="5">
    <location>
        <begin position="151"/>
        <end position="169"/>
    </location>
</feature>
<evidence type="ECO:0000256" key="5">
    <source>
        <dbReference type="SAM" id="Phobius"/>
    </source>
</evidence>
<keyword evidence="3 5" id="KW-1133">Transmembrane helix</keyword>
<dbReference type="GO" id="GO:0016020">
    <property type="term" value="C:membrane"/>
    <property type="evidence" value="ECO:0007669"/>
    <property type="project" value="UniProtKB-SubCell"/>
</dbReference>
<feature type="transmembrane region" description="Helical" evidence="5">
    <location>
        <begin position="31"/>
        <end position="47"/>
    </location>
</feature>
<comment type="subcellular location">
    <subcellularLocation>
        <location evidence="1">Membrane</location>
        <topology evidence="1">Multi-pass membrane protein</topology>
    </subcellularLocation>
</comment>
<evidence type="ECO:0000256" key="3">
    <source>
        <dbReference type="ARBA" id="ARBA00022989"/>
    </source>
</evidence>
<dbReference type="RefSeq" id="WP_116167065.1">
    <property type="nucleotide sequence ID" value="NZ_QHJS02000063.1"/>
</dbReference>
<dbReference type="PANTHER" id="PTHR12714:SF9">
    <property type="entry name" value="PROTEIN-S-ISOPRENYLCYSTEINE O-METHYLTRANSFERASE"/>
    <property type="match status" value="1"/>
</dbReference>
<name>A0AA93AKV5_9GAMM</name>
<keyword evidence="9" id="KW-1185">Reference proteome</keyword>
<dbReference type="Pfam" id="PF04140">
    <property type="entry name" value="ICMT"/>
    <property type="match status" value="1"/>
</dbReference>
<organism evidence="7 8">
    <name type="scientific">Pectobacterium aquaticum</name>
    <dbReference type="NCBI Taxonomy" id="2204145"/>
    <lineage>
        <taxon>Bacteria</taxon>
        <taxon>Pseudomonadati</taxon>
        <taxon>Pseudomonadota</taxon>
        <taxon>Gammaproteobacteria</taxon>
        <taxon>Enterobacterales</taxon>
        <taxon>Pectobacteriaceae</taxon>
        <taxon>Pectobacterium</taxon>
    </lineage>
</organism>
<dbReference type="Proteomes" id="UP000256540">
    <property type="component" value="Unassembled WGS sequence"/>
</dbReference>